<dbReference type="EMBL" id="JANUHB010000003">
    <property type="protein sequence ID" value="MCS0809109.1"/>
    <property type="molecule type" value="Genomic_DNA"/>
</dbReference>
<dbReference type="RefSeq" id="WP_258822925.1">
    <property type="nucleotide sequence ID" value="NZ_JANUHB010000003.1"/>
</dbReference>
<proteinExistence type="predicted"/>
<name>A0ABT2DCR5_9BURK</name>
<gene>
    <name evidence="1" type="ORF">NX774_14355</name>
</gene>
<reference evidence="1 2" key="1">
    <citation type="submission" date="2022-08" db="EMBL/GenBank/DDBJ databases">
        <title>Reclassification of Massilia species as members of the genera Telluria, Duganella, Pseudoduganella, Mokoshia gen. nov. and Zemynaea gen. nov. using orthogonal and non-orthogonal genome-based approaches.</title>
        <authorList>
            <person name="Bowman J.P."/>
        </authorList>
    </citation>
    <scope>NUCLEOTIDE SEQUENCE [LARGE SCALE GENOMIC DNA]</scope>
    <source>
        <strain evidence="1 2">JCM 31605</strain>
    </source>
</reference>
<accession>A0ABT2DCR5</accession>
<sequence>MSIQAAQAFRQQTNASAALQAEVARHVSNGTIDYAGLAELGRKHGHDFSAEDAVAVLSAPDDELSDFEMELVSGGICMPPQRKFDHHSGIDRG</sequence>
<evidence type="ECO:0000313" key="1">
    <source>
        <dbReference type="EMBL" id="MCS0809109.1"/>
    </source>
</evidence>
<keyword evidence="2" id="KW-1185">Reference proteome</keyword>
<protein>
    <submittedName>
        <fullName evidence="1">Nif11 family protein</fullName>
    </submittedName>
</protein>
<dbReference type="Proteomes" id="UP001206126">
    <property type="component" value="Unassembled WGS sequence"/>
</dbReference>
<organism evidence="1 2">
    <name type="scientific">Massilia agilis</name>
    <dbReference type="NCBI Taxonomy" id="1811226"/>
    <lineage>
        <taxon>Bacteria</taxon>
        <taxon>Pseudomonadati</taxon>
        <taxon>Pseudomonadota</taxon>
        <taxon>Betaproteobacteria</taxon>
        <taxon>Burkholderiales</taxon>
        <taxon>Oxalobacteraceae</taxon>
        <taxon>Telluria group</taxon>
        <taxon>Massilia</taxon>
    </lineage>
</organism>
<comment type="caution">
    <text evidence="1">The sequence shown here is derived from an EMBL/GenBank/DDBJ whole genome shotgun (WGS) entry which is preliminary data.</text>
</comment>
<evidence type="ECO:0000313" key="2">
    <source>
        <dbReference type="Proteomes" id="UP001206126"/>
    </source>
</evidence>